<evidence type="ECO:0000256" key="1">
    <source>
        <dbReference type="SAM" id="MobiDB-lite"/>
    </source>
</evidence>
<evidence type="ECO:0000256" key="2">
    <source>
        <dbReference type="SAM" id="Phobius"/>
    </source>
</evidence>
<feature type="transmembrane region" description="Helical" evidence="2">
    <location>
        <begin position="144"/>
        <end position="165"/>
    </location>
</feature>
<evidence type="ECO:0000313" key="4">
    <source>
        <dbReference type="Proteomes" id="UP000614410"/>
    </source>
</evidence>
<protein>
    <submittedName>
        <fullName evidence="3">Uncharacterized protein</fullName>
    </submittedName>
</protein>
<keyword evidence="2" id="KW-1133">Transmembrane helix</keyword>
<feature type="transmembrane region" description="Helical" evidence="2">
    <location>
        <begin position="256"/>
        <end position="276"/>
    </location>
</feature>
<proteinExistence type="predicted"/>
<feature type="transmembrane region" description="Helical" evidence="2">
    <location>
        <begin position="229"/>
        <end position="250"/>
    </location>
</feature>
<sequence>MRARTPADGWHRDLRNADGGAPTGGGTGPQRRRGNAFYAESARSALGLRAEVHTLSDVPLPLVHTALGAAVCAVVAALRPQVLGLRGTVIICGSLAIATALTLTLYDRLVYGRDLRHAMAATFLPVAAIAAFVVVLGSNGDLRLRVAAGAVAALVIGGIPHLGGLRAAGREGTVARLMRDGAGIAVLAPLLLASFGGGLATSGSLGLCGCGVLLVSADALLTEEVRGRVAVTAAAVISGLLCAALVLLPVSGRGTIRAGLLLVVWYGLRGLAAALLARGTSRALIAEYGAFVIAAASAIAAGVLRGWGA</sequence>
<feature type="transmembrane region" description="Helical" evidence="2">
    <location>
        <begin position="177"/>
        <end position="197"/>
    </location>
</feature>
<keyword evidence="2" id="KW-0472">Membrane</keyword>
<feature type="transmembrane region" description="Helical" evidence="2">
    <location>
        <begin position="84"/>
        <end position="106"/>
    </location>
</feature>
<comment type="caution">
    <text evidence="3">The sequence shown here is derived from an EMBL/GenBank/DDBJ whole genome shotgun (WGS) entry which is preliminary data.</text>
</comment>
<evidence type="ECO:0000313" key="3">
    <source>
        <dbReference type="EMBL" id="MBJ7609556.1"/>
    </source>
</evidence>
<organism evidence="3 4">
    <name type="scientific">Candidatus Amunia macphersoniae</name>
    <dbReference type="NCBI Taxonomy" id="3127014"/>
    <lineage>
        <taxon>Bacteria</taxon>
        <taxon>Bacillati</taxon>
        <taxon>Candidatus Dormiibacterota</taxon>
        <taxon>Candidatus Dormibacteria</taxon>
        <taxon>Candidatus Aeolococcales</taxon>
        <taxon>Candidatus Aeolococcaceae</taxon>
        <taxon>Candidatus Amunia</taxon>
    </lineage>
</organism>
<feature type="transmembrane region" description="Helical" evidence="2">
    <location>
        <begin position="118"/>
        <end position="138"/>
    </location>
</feature>
<feature type="transmembrane region" description="Helical" evidence="2">
    <location>
        <begin position="288"/>
        <end position="307"/>
    </location>
</feature>
<feature type="region of interest" description="Disordered" evidence="1">
    <location>
        <begin position="1"/>
        <end position="33"/>
    </location>
</feature>
<reference evidence="3 4" key="1">
    <citation type="submission" date="2020-10" db="EMBL/GenBank/DDBJ databases">
        <title>Ca. Dormibacterota MAGs.</title>
        <authorList>
            <person name="Montgomery K."/>
        </authorList>
    </citation>
    <scope>NUCLEOTIDE SEQUENCE [LARGE SCALE GENOMIC DNA]</scope>
    <source>
        <strain evidence="3">Mitchell_Peninsula_5</strain>
    </source>
</reference>
<dbReference type="Proteomes" id="UP000614410">
    <property type="component" value="Unassembled WGS sequence"/>
</dbReference>
<dbReference type="AlphaFoldDB" id="A0A934KIS7"/>
<gene>
    <name evidence="3" type="ORF">JF887_09045</name>
</gene>
<name>A0A934KIS7_9BACT</name>
<dbReference type="EMBL" id="JAEKNN010000046">
    <property type="protein sequence ID" value="MBJ7609556.1"/>
    <property type="molecule type" value="Genomic_DNA"/>
</dbReference>
<accession>A0A934KIS7</accession>
<keyword evidence="2" id="KW-0812">Transmembrane</keyword>